<comment type="similarity">
    <text evidence="10">Belongs to the insect chemoreceptor superfamily. Heteromeric odorant receptor channel (TC 1.A.69) family.</text>
</comment>
<accession>A0A151WT45</accession>
<protein>
    <recommendedName>
        <fullName evidence="10">Odorant receptor</fullName>
    </recommendedName>
</protein>
<evidence type="ECO:0000313" key="11">
    <source>
        <dbReference type="EMBL" id="KYQ51050.1"/>
    </source>
</evidence>
<evidence type="ECO:0000256" key="1">
    <source>
        <dbReference type="ARBA" id="ARBA00004651"/>
    </source>
</evidence>
<sequence length="454" mass="53334">MAFVWNNYYSITKRILLLSGQWPYQEKRTKLFRVSSVTLIIVSLIVPQIKSLTDRVCDDWEKLNSAEEYEIMKKYATNAKLITLAYFLYIFLCFSICMLISFMPTLLNIVLPLNESRPASMPYDAYYFVDKEKYYFYIMFHITVSGIIALMVSLAHDCTLFIYIEHVCSLFAVAGFRLETLSCNNLNDTVNNRPNDRVALQYGDINETLKYLTYIFGQILHTFCFSLQGQRLINHSMQLHDKIIMAFVWKDYYSITKRLLSFSGQWPYQEKRTRLFRVSTVTLVTLSQIVPQIKSLTDRLCDDWEKLNSTQEYEIMKKYATNARLISFTYFFYVFSCFSGFLLSSFTPKLLDIVLPLNESRSITMPYDVYYFVDEEKYFFYIMFHICVCGTISVTAAIAHDCTFFIYIEHVCSLFAVAGFRLETLLRKDRNNAINLSDNRKIVVSIHAHWRALR</sequence>
<feature type="transmembrane region" description="Helical" evidence="10">
    <location>
        <begin position="325"/>
        <end position="346"/>
    </location>
</feature>
<evidence type="ECO:0000256" key="10">
    <source>
        <dbReference type="RuleBase" id="RU351113"/>
    </source>
</evidence>
<keyword evidence="3 10" id="KW-0716">Sensory transduction</keyword>
<keyword evidence="9 10" id="KW-0807">Transducer</keyword>
<dbReference type="GO" id="GO:0005549">
    <property type="term" value="F:odorant binding"/>
    <property type="evidence" value="ECO:0007669"/>
    <property type="project" value="InterPro"/>
</dbReference>
<keyword evidence="8 10" id="KW-0675">Receptor</keyword>
<feature type="transmembrane region" description="Helical" evidence="10">
    <location>
        <begin position="378"/>
        <end position="397"/>
    </location>
</feature>
<evidence type="ECO:0000256" key="8">
    <source>
        <dbReference type="ARBA" id="ARBA00023170"/>
    </source>
</evidence>
<evidence type="ECO:0000256" key="9">
    <source>
        <dbReference type="ARBA" id="ARBA00023224"/>
    </source>
</evidence>
<keyword evidence="6 10" id="KW-1133">Transmembrane helix</keyword>
<dbReference type="PANTHER" id="PTHR21137">
    <property type="entry name" value="ODORANT RECEPTOR"/>
    <property type="match status" value="1"/>
</dbReference>
<evidence type="ECO:0000256" key="3">
    <source>
        <dbReference type="ARBA" id="ARBA00022606"/>
    </source>
</evidence>
<comment type="caution">
    <text evidence="10">Lacks conserved residue(s) required for the propagation of feature annotation.</text>
</comment>
<comment type="subcellular location">
    <subcellularLocation>
        <location evidence="1 10">Cell membrane</location>
        <topology evidence="1 10">Multi-pass membrane protein</topology>
    </subcellularLocation>
</comment>
<gene>
    <name evidence="11" type="ORF">ALC60_09847</name>
</gene>
<evidence type="ECO:0000256" key="2">
    <source>
        <dbReference type="ARBA" id="ARBA00022475"/>
    </source>
</evidence>
<feature type="transmembrane region" description="Helical" evidence="10">
    <location>
        <begin position="86"/>
        <end position="113"/>
    </location>
</feature>
<evidence type="ECO:0000256" key="6">
    <source>
        <dbReference type="ARBA" id="ARBA00022989"/>
    </source>
</evidence>
<dbReference type="Proteomes" id="UP000075809">
    <property type="component" value="Unassembled WGS sequence"/>
</dbReference>
<dbReference type="AlphaFoldDB" id="A0A151WT45"/>
<keyword evidence="4 10" id="KW-0812">Transmembrane</keyword>
<keyword evidence="2" id="KW-1003">Cell membrane</keyword>
<reference evidence="11 12" key="1">
    <citation type="submission" date="2015-09" db="EMBL/GenBank/DDBJ databases">
        <title>Trachymyrmex zeteki WGS genome.</title>
        <authorList>
            <person name="Nygaard S."/>
            <person name="Hu H."/>
            <person name="Boomsma J."/>
            <person name="Zhang G."/>
        </authorList>
    </citation>
    <scope>NUCLEOTIDE SEQUENCE [LARGE SCALE GENOMIC DNA]</scope>
    <source>
        <strain evidence="11">Tzet28-1</strain>
        <tissue evidence="11">Whole body</tissue>
    </source>
</reference>
<dbReference type="STRING" id="64791.A0A151WT45"/>
<keyword evidence="12" id="KW-1185">Reference proteome</keyword>
<dbReference type="Pfam" id="PF02949">
    <property type="entry name" value="7tm_6"/>
    <property type="match status" value="2"/>
</dbReference>
<organism evidence="11 12">
    <name type="scientific">Mycetomoellerius zeteki</name>
    <dbReference type="NCBI Taxonomy" id="64791"/>
    <lineage>
        <taxon>Eukaryota</taxon>
        <taxon>Metazoa</taxon>
        <taxon>Ecdysozoa</taxon>
        <taxon>Arthropoda</taxon>
        <taxon>Hexapoda</taxon>
        <taxon>Insecta</taxon>
        <taxon>Pterygota</taxon>
        <taxon>Neoptera</taxon>
        <taxon>Endopterygota</taxon>
        <taxon>Hymenoptera</taxon>
        <taxon>Apocrita</taxon>
        <taxon>Aculeata</taxon>
        <taxon>Formicoidea</taxon>
        <taxon>Formicidae</taxon>
        <taxon>Myrmicinae</taxon>
        <taxon>Mycetomoellerius</taxon>
    </lineage>
</organism>
<name>A0A151WT45_9HYME</name>
<dbReference type="GO" id="GO:0005886">
    <property type="term" value="C:plasma membrane"/>
    <property type="evidence" value="ECO:0007669"/>
    <property type="project" value="UniProtKB-SubCell"/>
</dbReference>
<keyword evidence="5 10" id="KW-0552">Olfaction</keyword>
<evidence type="ECO:0000256" key="4">
    <source>
        <dbReference type="ARBA" id="ARBA00022692"/>
    </source>
</evidence>
<evidence type="ECO:0000313" key="12">
    <source>
        <dbReference type="Proteomes" id="UP000075809"/>
    </source>
</evidence>
<feature type="transmembrane region" description="Helical" evidence="10">
    <location>
        <begin position="134"/>
        <end position="154"/>
    </location>
</feature>
<proteinExistence type="inferred from homology"/>
<evidence type="ECO:0000256" key="7">
    <source>
        <dbReference type="ARBA" id="ARBA00023136"/>
    </source>
</evidence>
<dbReference type="InterPro" id="IPR004117">
    <property type="entry name" value="7tm6_olfct_rcpt"/>
</dbReference>
<keyword evidence="7 10" id="KW-0472">Membrane</keyword>
<evidence type="ECO:0000256" key="5">
    <source>
        <dbReference type="ARBA" id="ARBA00022725"/>
    </source>
</evidence>
<dbReference type="PANTHER" id="PTHR21137:SF35">
    <property type="entry name" value="ODORANT RECEPTOR 19A-RELATED"/>
    <property type="match status" value="1"/>
</dbReference>
<dbReference type="EMBL" id="KQ982762">
    <property type="protein sequence ID" value="KYQ51050.1"/>
    <property type="molecule type" value="Genomic_DNA"/>
</dbReference>
<dbReference type="GO" id="GO:0004984">
    <property type="term" value="F:olfactory receptor activity"/>
    <property type="evidence" value="ECO:0007669"/>
    <property type="project" value="InterPro"/>
</dbReference>
<dbReference type="GO" id="GO:0007165">
    <property type="term" value="P:signal transduction"/>
    <property type="evidence" value="ECO:0007669"/>
    <property type="project" value="UniProtKB-KW"/>
</dbReference>